<keyword evidence="2" id="KW-1185">Reference proteome</keyword>
<sequence>MERNIDAPCIRRPCPYAGYATKWDTAAQPAHGREREPSTSVARKTQLQATPAWPNVRFAEAVTSQVPKDGRNASLRLTSSGNESGRSRMSNRHCQRICPGETRPGAVEQAGRQRRRRGEKHIQIHYKGPK</sequence>
<dbReference type="EMBL" id="CM023479">
    <property type="protein sequence ID" value="KAH7974083.1"/>
    <property type="molecule type" value="Genomic_DNA"/>
</dbReference>
<proteinExistence type="predicted"/>
<evidence type="ECO:0000313" key="2">
    <source>
        <dbReference type="Proteomes" id="UP000821865"/>
    </source>
</evidence>
<comment type="caution">
    <text evidence="1">The sequence shown here is derived from an EMBL/GenBank/DDBJ whole genome shotgun (WGS) entry which is preliminary data.</text>
</comment>
<dbReference type="Proteomes" id="UP000821865">
    <property type="component" value="Chromosome 10"/>
</dbReference>
<reference evidence="1" key="1">
    <citation type="submission" date="2020-05" db="EMBL/GenBank/DDBJ databases">
        <title>Large-scale comparative analyses of tick genomes elucidate their genetic diversity and vector capacities.</title>
        <authorList>
            <person name="Jia N."/>
            <person name="Wang J."/>
            <person name="Shi W."/>
            <person name="Du L."/>
            <person name="Sun Y."/>
            <person name="Zhan W."/>
            <person name="Jiang J."/>
            <person name="Wang Q."/>
            <person name="Zhang B."/>
            <person name="Ji P."/>
            <person name="Sakyi L.B."/>
            <person name="Cui X."/>
            <person name="Yuan T."/>
            <person name="Jiang B."/>
            <person name="Yang W."/>
            <person name="Lam T.T.-Y."/>
            <person name="Chang Q."/>
            <person name="Ding S."/>
            <person name="Wang X."/>
            <person name="Zhu J."/>
            <person name="Ruan X."/>
            <person name="Zhao L."/>
            <person name="Wei J."/>
            <person name="Que T."/>
            <person name="Du C."/>
            <person name="Cheng J."/>
            <person name="Dai P."/>
            <person name="Han X."/>
            <person name="Huang E."/>
            <person name="Gao Y."/>
            <person name="Liu J."/>
            <person name="Shao H."/>
            <person name="Ye R."/>
            <person name="Li L."/>
            <person name="Wei W."/>
            <person name="Wang X."/>
            <person name="Wang C."/>
            <person name="Yang T."/>
            <person name="Huo Q."/>
            <person name="Li W."/>
            <person name="Guo W."/>
            <person name="Chen H."/>
            <person name="Zhou L."/>
            <person name="Ni X."/>
            <person name="Tian J."/>
            <person name="Zhou Y."/>
            <person name="Sheng Y."/>
            <person name="Liu T."/>
            <person name="Pan Y."/>
            <person name="Xia L."/>
            <person name="Li J."/>
            <person name="Zhao F."/>
            <person name="Cao W."/>
        </authorList>
    </citation>
    <scope>NUCLEOTIDE SEQUENCE</scope>
    <source>
        <strain evidence="1">Dsil-2018</strain>
    </source>
</reference>
<name>A0ACB8DNY8_DERSI</name>
<protein>
    <submittedName>
        <fullName evidence="1">Uncharacterized protein</fullName>
    </submittedName>
</protein>
<gene>
    <name evidence="1" type="ORF">HPB49_009743</name>
</gene>
<organism evidence="1 2">
    <name type="scientific">Dermacentor silvarum</name>
    <name type="common">Tick</name>
    <dbReference type="NCBI Taxonomy" id="543639"/>
    <lineage>
        <taxon>Eukaryota</taxon>
        <taxon>Metazoa</taxon>
        <taxon>Ecdysozoa</taxon>
        <taxon>Arthropoda</taxon>
        <taxon>Chelicerata</taxon>
        <taxon>Arachnida</taxon>
        <taxon>Acari</taxon>
        <taxon>Parasitiformes</taxon>
        <taxon>Ixodida</taxon>
        <taxon>Ixodoidea</taxon>
        <taxon>Ixodidae</taxon>
        <taxon>Rhipicephalinae</taxon>
        <taxon>Dermacentor</taxon>
    </lineage>
</organism>
<accession>A0ACB8DNY8</accession>
<evidence type="ECO:0000313" key="1">
    <source>
        <dbReference type="EMBL" id="KAH7974083.1"/>
    </source>
</evidence>